<dbReference type="AlphaFoldDB" id="A0A8T0XHK6"/>
<accession>A0A8T0XHK6</accession>
<evidence type="ECO:0000313" key="2">
    <source>
        <dbReference type="EMBL" id="KAG2660931.1"/>
    </source>
</evidence>
<dbReference type="EMBL" id="CM029037">
    <property type="protein sequence ID" value="KAG2660931.1"/>
    <property type="molecule type" value="Genomic_DNA"/>
</dbReference>
<reference evidence="2" key="1">
    <citation type="submission" date="2020-05" db="EMBL/GenBank/DDBJ databases">
        <title>WGS assembly of Panicum virgatum.</title>
        <authorList>
            <person name="Lovell J.T."/>
            <person name="Jenkins J."/>
            <person name="Shu S."/>
            <person name="Juenger T.E."/>
            <person name="Schmutz J."/>
        </authorList>
    </citation>
    <scope>NUCLEOTIDE SEQUENCE</scope>
    <source>
        <strain evidence="2">AP13</strain>
    </source>
</reference>
<evidence type="ECO:0000313" key="3">
    <source>
        <dbReference type="Proteomes" id="UP000823388"/>
    </source>
</evidence>
<keyword evidence="3" id="KW-1185">Reference proteome</keyword>
<evidence type="ECO:0000256" key="1">
    <source>
        <dbReference type="SAM" id="MobiDB-lite"/>
    </source>
</evidence>
<organism evidence="2 3">
    <name type="scientific">Panicum virgatum</name>
    <name type="common">Blackwell switchgrass</name>
    <dbReference type="NCBI Taxonomy" id="38727"/>
    <lineage>
        <taxon>Eukaryota</taxon>
        <taxon>Viridiplantae</taxon>
        <taxon>Streptophyta</taxon>
        <taxon>Embryophyta</taxon>
        <taxon>Tracheophyta</taxon>
        <taxon>Spermatophyta</taxon>
        <taxon>Magnoliopsida</taxon>
        <taxon>Liliopsida</taxon>
        <taxon>Poales</taxon>
        <taxon>Poaceae</taxon>
        <taxon>PACMAD clade</taxon>
        <taxon>Panicoideae</taxon>
        <taxon>Panicodae</taxon>
        <taxon>Paniceae</taxon>
        <taxon>Panicinae</taxon>
        <taxon>Panicum</taxon>
        <taxon>Panicum sect. Hiantes</taxon>
    </lineage>
</organism>
<sequence length="198" mass="21522">MAPLVCAQSVRYSGSFGGKFAVVYSAVSKQYLQSLNRSLFSLNKFVPLQDLVHIFPINQLDGWLKVLPLQLTVTDMAYKHAVCALNFAPEHLHSCPESSSTILSLPGQRGTDLPLAPISSQLCSHGGLHLHLHPSQVGAFPLPRQTRRSIPCLPPFRPGAAHGVRPPISSVPRQHHEAHDLPLPGGVVRSSRSPCPRT</sequence>
<feature type="region of interest" description="Disordered" evidence="1">
    <location>
        <begin position="163"/>
        <end position="198"/>
    </location>
</feature>
<comment type="caution">
    <text evidence="2">The sequence shown here is derived from an EMBL/GenBank/DDBJ whole genome shotgun (WGS) entry which is preliminary data.</text>
</comment>
<protein>
    <submittedName>
        <fullName evidence="2">Uncharacterized protein</fullName>
    </submittedName>
</protein>
<dbReference type="Proteomes" id="UP000823388">
    <property type="component" value="Chromosome 1K"/>
</dbReference>
<gene>
    <name evidence="2" type="ORF">PVAP13_1KG469015</name>
</gene>
<proteinExistence type="predicted"/>
<name>A0A8T0XHK6_PANVG</name>